<dbReference type="RefSeq" id="XP_038073527.1">
    <property type="nucleotide sequence ID" value="XM_038217599.1"/>
</dbReference>
<protein>
    <submittedName>
        <fullName evidence="2">Uncharacterized protein</fullName>
    </submittedName>
</protein>
<evidence type="ECO:0000256" key="1">
    <source>
        <dbReference type="SAM" id="MobiDB-lite"/>
    </source>
</evidence>
<organism evidence="2 3">
    <name type="scientific">Patiria miniata</name>
    <name type="common">Bat star</name>
    <name type="synonym">Asterina miniata</name>
    <dbReference type="NCBI Taxonomy" id="46514"/>
    <lineage>
        <taxon>Eukaryota</taxon>
        <taxon>Metazoa</taxon>
        <taxon>Echinodermata</taxon>
        <taxon>Eleutherozoa</taxon>
        <taxon>Asterozoa</taxon>
        <taxon>Asteroidea</taxon>
        <taxon>Valvatacea</taxon>
        <taxon>Valvatida</taxon>
        <taxon>Asterinidae</taxon>
        <taxon>Patiria</taxon>
    </lineage>
</organism>
<evidence type="ECO:0000313" key="3">
    <source>
        <dbReference type="Proteomes" id="UP000887568"/>
    </source>
</evidence>
<proteinExistence type="predicted"/>
<keyword evidence="3" id="KW-1185">Reference proteome</keyword>
<dbReference type="AlphaFoldDB" id="A0A914BDL5"/>
<sequence>MALKIVLNVNNCVICTNPVVFGVTLRDRVYRHDRQNRTSKRDDDTVAQILMDLFELEANDITCIMDQFVCSECNILLFYVHQLVPVWKEFSSLRKRLNKNGYIGVLRNKRKWLDFFESSKETQTPEWTPCKACHNVMTEDEGGCHNATSKVKASTSEVRVVTEHVTSKRNHVQKAERKASKRTKLNEHHKQSEQSTITDLTHRATQTPVWNNVAAQKDVEIKMPKAATKKKPFIKHSTSKAPQGVKLTLKRVSRKRTKGTVGDEATLVGWQHCYSKVRMPKRHNVACDTDDLPVQVEEVQCPTDKNQRFKDIVFDQIQRGCYGAAVDHAMDCNPCATKQIIAVIARRAGMQMKRFLQQESMQTSEVTRDDVMNFKWQDAMKEFKTHLPILYTILSCCVASPGDVTKLRITSKRVGKLVPGLGLVLSMVTTMRNQFKFKIIPMLIGMYLHTHGLSKNALESCASVGLCPTIKTVAPCLKEVLSEQQYPPNIMCMHTGACKDYMYRGAALL</sequence>
<evidence type="ECO:0000313" key="2">
    <source>
        <dbReference type="EnsemblMetazoa" id="XP_038073527.1"/>
    </source>
</evidence>
<dbReference type="Proteomes" id="UP000887568">
    <property type="component" value="Unplaced"/>
</dbReference>
<dbReference type="EnsemblMetazoa" id="XM_038217599.1">
    <property type="protein sequence ID" value="XP_038073527.1"/>
    <property type="gene ID" value="LOC119741727"/>
</dbReference>
<name>A0A914BDL5_PATMI</name>
<reference evidence="2" key="1">
    <citation type="submission" date="2022-11" db="UniProtKB">
        <authorList>
            <consortium name="EnsemblMetazoa"/>
        </authorList>
    </citation>
    <scope>IDENTIFICATION</scope>
</reference>
<accession>A0A914BDL5</accession>
<dbReference type="GeneID" id="119741727"/>
<feature type="compositionally biased region" description="Basic and acidic residues" evidence="1">
    <location>
        <begin position="173"/>
        <end position="192"/>
    </location>
</feature>
<feature type="region of interest" description="Disordered" evidence="1">
    <location>
        <begin position="168"/>
        <end position="199"/>
    </location>
</feature>